<accession>A0A931E0G2</accession>
<protein>
    <recommendedName>
        <fullName evidence="4">Long-chain fatty acid transport protein</fullName>
    </recommendedName>
</protein>
<keyword evidence="1" id="KW-0732">Signal</keyword>
<dbReference type="RefSeq" id="WP_196989243.1">
    <property type="nucleotide sequence ID" value="NZ_JADWYR010000001.1"/>
</dbReference>
<comment type="caution">
    <text evidence="2">The sequence shown here is derived from an EMBL/GenBank/DDBJ whole genome shotgun (WGS) entry which is preliminary data.</text>
</comment>
<gene>
    <name evidence="2" type="ORF">I5907_02990</name>
</gene>
<feature type="signal peptide" evidence="1">
    <location>
        <begin position="1"/>
        <end position="26"/>
    </location>
</feature>
<feature type="chain" id="PRO_5037665925" description="Long-chain fatty acid transport protein" evidence="1">
    <location>
        <begin position="27"/>
        <end position="469"/>
    </location>
</feature>
<keyword evidence="3" id="KW-1185">Reference proteome</keyword>
<proteinExistence type="predicted"/>
<dbReference type="EMBL" id="JADWYR010000001">
    <property type="protein sequence ID" value="MBG9375180.1"/>
    <property type="molecule type" value="Genomic_DNA"/>
</dbReference>
<reference evidence="2" key="1">
    <citation type="submission" date="2020-11" db="EMBL/GenBank/DDBJ databases">
        <title>Bacterial whole genome sequence for Panacibacter sp. DH6.</title>
        <authorList>
            <person name="Le V."/>
            <person name="Ko S."/>
            <person name="Ahn C.-Y."/>
            <person name="Oh H.-M."/>
        </authorList>
    </citation>
    <scope>NUCLEOTIDE SEQUENCE</scope>
    <source>
        <strain evidence="2">DH6</strain>
    </source>
</reference>
<evidence type="ECO:0000256" key="1">
    <source>
        <dbReference type="SAM" id="SignalP"/>
    </source>
</evidence>
<dbReference type="AlphaFoldDB" id="A0A931E0G2"/>
<evidence type="ECO:0000313" key="2">
    <source>
        <dbReference type="EMBL" id="MBG9375180.1"/>
    </source>
</evidence>
<evidence type="ECO:0008006" key="4">
    <source>
        <dbReference type="Google" id="ProtNLM"/>
    </source>
</evidence>
<evidence type="ECO:0000313" key="3">
    <source>
        <dbReference type="Proteomes" id="UP000628448"/>
    </source>
</evidence>
<name>A0A931E0G2_9BACT</name>
<sequence length="469" mass="51697">MRSVKATVEFSAFLAIGLIFSAHLSAQENSPFSRYGLGDLYPSQNIATRGMGGVSAAYSNEQALNTANPASYSALKYVRYANGTNGGLITYDLGFSIDNRTLRSVSLGQTYKSTNLLPSYIQVGIPLSSKADARQRNAGLVFGLKPATRIHYNIQDTVTESTYLKQTLYEGNGGLNQVFVGLAKRFNNLSIGVNAGYEFGRKDVNTRVILTDTGSFFNYYPSNSAQNTSFWGLYVMPGISYNVKLSESKKEGNAYSEAYFLKFGAAATLAHTLKSSTDTLRETFSYNSSGGTVPIDTVHSVSHVNGNIEIPMTYNAGFMLSKKYVIGQNAVATKWAIGADYSAGKWSGFSYYGAKDRVIDNWMLRVGGEFVPSLTSPRLFSRSTYRLGFYTGKDYINADGNTYNLRALTFGFGFFVKKFTSYDNNSTFINTAFEIGKRGSNVNNVTENFFKFSLGLSLADLWFIKRKYD</sequence>
<dbReference type="Proteomes" id="UP000628448">
    <property type="component" value="Unassembled WGS sequence"/>
</dbReference>
<organism evidence="2 3">
    <name type="scientific">Panacibacter microcysteis</name>
    <dbReference type="NCBI Taxonomy" id="2793269"/>
    <lineage>
        <taxon>Bacteria</taxon>
        <taxon>Pseudomonadati</taxon>
        <taxon>Bacteroidota</taxon>
        <taxon>Chitinophagia</taxon>
        <taxon>Chitinophagales</taxon>
        <taxon>Chitinophagaceae</taxon>
        <taxon>Panacibacter</taxon>
    </lineage>
</organism>